<dbReference type="RefSeq" id="WP_309940536.1">
    <property type="nucleotide sequence ID" value="NZ_AP025306.1"/>
</dbReference>
<evidence type="ECO:0000313" key="4">
    <source>
        <dbReference type="Proteomes" id="UP001185092"/>
    </source>
</evidence>
<dbReference type="InterPro" id="IPR011250">
    <property type="entry name" value="OMP/PagP_B-barrel"/>
</dbReference>
<dbReference type="Proteomes" id="UP001185092">
    <property type="component" value="Unassembled WGS sequence"/>
</dbReference>
<reference evidence="3" key="1">
    <citation type="submission" date="2023-07" db="EMBL/GenBank/DDBJ databases">
        <title>Genomic Encyclopedia of Type Strains, Phase IV (KMG-IV): sequencing the most valuable type-strain genomes for metagenomic binning, comparative biology and taxonomic classification.</title>
        <authorList>
            <person name="Goeker M."/>
        </authorList>
    </citation>
    <scope>NUCLEOTIDE SEQUENCE</scope>
    <source>
        <strain evidence="3">DSM 26174</strain>
    </source>
</reference>
<evidence type="ECO:0000256" key="1">
    <source>
        <dbReference type="SAM" id="SignalP"/>
    </source>
</evidence>
<dbReference type="Gene3D" id="2.40.160.20">
    <property type="match status" value="1"/>
</dbReference>
<feature type="chain" id="PRO_5042255685" description="Outer membrane protein beta-barrel domain-containing protein" evidence="1">
    <location>
        <begin position="22"/>
        <end position="162"/>
    </location>
</feature>
<name>A0AAE3XP44_9BACT</name>
<protein>
    <recommendedName>
        <fullName evidence="2">Outer membrane protein beta-barrel domain-containing protein</fullName>
    </recommendedName>
</protein>
<evidence type="ECO:0000259" key="2">
    <source>
        <dbReference type="Pfam" id="PF13568"/>
    </source>
</evidence>
<dbReference type="SUPFAM" id="SSF56925">
    <property type="entry name" value="OMPA-like"/>
    <property type="match status" value="1"/>
</dbReference>
<dbReference type="AlphaFoldDB" id="A0AAE3XP44"/>
<organism evidence="3 4">
    <name type="scientific">Aureibacter tunicatorum</name>
    <dbReference type="NCBI Taxonomy" id="866807"/>
    <lineage>
        <taxon>Bacteria</taxon>
        <taxon>Pseudomonadati</taxon>
        <taxon>Bacteroidota</taxon>
        <taxon>Cytophagia</taxon>
        <taxon>Cytophagales</taxon>
        <taxon>Persicobacteraceae</taxon>
        <taxon>Aureibacter</taxon>
    </lineage>
</organism>
<keyword evidence="4" id="KW-1185">Reference proteome</keyword>
<sequence length="162" mass="18055">MKRFFGALIMIIAFTATSSFAQRNWSGNRMFNAGLGFANKGVPVYAGVEFGVHPDITVGGEISYLSYRHNNHRNNIFGFQGLANYHFGRILNMSSEWDFYAGANLGFNVYNKAANEDNNYSNLSLGLQIGGRYYFNNNLALNLELLGGNNIYGGRIGISYMF</sequence>
<accession>A0AAE3XP44</accession>
<dbReference type="EMBL" id="JAVDQD010000005">
    <property type="protein sequence ID" value="MDR6240527.1"/>
    <property type="molecule type" value="Genomic_DNA"/>
</dbReference>
<evidence type="ECO:0000313" key="3">
    <source>
        <dbReference type="EMBL" id="MDR6240527.1"/>
    </source>
</evidence>
<comment type="caution">
    <text evidence="3">The sequence shown here is derived from an EMBL/GenBank/DDBJ whole genome shotgun (WGS) entry which is preliminary data.</text>
</comment>
<dbReference type="InterPro" id="IPR025665">
    <property type="entry name" value="Beta-barrel_OMP_2"/>
</dbReference>
<gene>
    <name evidence="3" type="ORF">HNQ88_003603</name>
</gene>
<feature type="domain" description="Outer membrane protein beta-barrel" evidence="2">
    <location>
        <begin position="22"/>
        <end position="144"/>
    </location>
</feature>
<dbReference type="Pfam" id="PF13568">
    <property type="entry name" value="OMP_b-brl_2"/>
    <property type="match status" value="1"/>
</dbReference>
<feature type="signal peptide" evidence="1">
    <location>
        <begin position="1"/>
        <end position="21"/>
    </location>
</feature>
<keyword evidence="1" id="KW-0732">Signal</keyword>
<proteinExistence type="predicted"/>